<organism evidence="1 2">
    <name type="scientific">Kineococcus glutinatus</name>
    <dbReference type="NCBI Taxonomy" id="1070872"/>
    <lineage>
        <taxon>Bacteria</taxon>
        <taxon>Bacillati</taxon>
        <taxon>Actinomycetota</taxon>
        <taxon>Actinomycetes</taxon>
        <taxon>Kineosporiales</taxon>
        <taxon>Kineosporiaceae</taxon>
        <taxon>Kineococcus</taxon>
    </lineage>
</organism>
<dbReference type="Proteomes" id="UP001501195">
    <property type="component" value="Unassembled WGS sequence"/>
</dbReference>
<dbReference type="RefSeq" id="WP_345713523.1">
    <property type="nucleotide sequence ID" value="NZ_BAABIL010000529.1"/>
</dbReference>
<keyword evidence="2" id="KW-1185">Reference proteome</keyword>
<evidence type="ECO:0000313" key="2">
    <source>
        <dbReference type="Proteomes" id="UP001501195"/>
    </source>
</evidence>
<name>A0ABP9I8B5_9ACTN</name>
<protein>
    <recommendedName>
        <fullName evidence="3">Polysaccharide deacetylase</fullName>
    </recommendedName>
</protein>
<reference evidence="2" key="1">
    <citation type="journal article" date="2019" name="Int. J. Syst. Evol. Microbiol.">
        <title>The Global Catalogue of Microorganisms (GCM) 10K type strain sequencing project: providing services to taxonomists for standard genome sequencing and annotation.</title>
        <authorList>
            <consortium name="The Broad Institute Genomics Platform"/>
            <consortium name="The Broad Institute Genome Sequencing Center for Infectious Disease"/>
            <person name="Wu L."/>
            <person name="Ma J."/>
        </authorList>
    </citation>
    <scope>NUCLEOTIDE SEQUENCE [LARGE SCALE GENOMIC DNA]</scope>
    <source>
        <strain evidence="2">JCM 18126</strain>
    </source>
</reference>
<dbReference type="EMBL" id="BAABIL010000529">
    <property type="protein sequence ID" value="GAA4991517.1"/>
    <property type="molecule type" value="Genomic_DNA"/>
</dbReference>
<gene>
    <name evidence="1" type="ORF">GCM10023225_30140</name>
</gene>
<accession>A0ABP9I8B5</accession>
<sequence length="595" mass="63651">MTGGLAHPGGQDGPLRTDLRVLLLAGRPDDPTTDAWAAALARTGTPFDVHPASTAPLTAADLVHAGRPRHGRYGAVIAGTDSSAFWTSREVLAAYRRRFGVRQLRAYEFPRAEDGLAAAAGRPTGGTTARVSAAGREVLGYLRGTFPLAEGSYGYPTRVVDPARFTPFLLTPQQEVLAGVLRHDGLEDLLVLVDHDRWMPHGLLLARGFLGWVTRGHHLGADRHRFSCHVDDVFIANAAAREGEWVPGEAVETVRMSPADVAAVVAFQHRRGFTFDLVYNARGADAERDPLTASLLADRREFRWVNHTWSHRDLGHLTPQEAATADGWQVQGRDAEGWVGPQLLHEEITRNRDWGVAAGLDPDPGVLVTGAHSGLDNPHLPAALAGTGTTVIATDASRPRPGTAIGPAVAVPRHPTNVYTHVTTWAEQLAEHARHYPGAGARDREEFLAAESATVLRHVLTNDPSPTFAHQANLTAERPLLDLVARVLDEHARWVGDSAPLLSPSTGEVAVELRRRQRWRRALEAGLVHAHHEACAPGPGTVVVTAGTDLEVPLTVPAGSAATAAGLDAYAGSLSGWLPLAAGDELRVTLPRAAA</sequence>
<comment type="caution">
    <text evidence="1">The sequence shown here is derived from an EMBL/GenBank/DDBJ whole genome shotgun (WGS) entry which is preliminary data.</text>
</comment>
<evidence type="ECO:0008006" key="3">
    <source>
        <dbReference type="Google" id="ProtNLM"/>
    </source>
</evidence>
<proteinExistence type="predicted"/>
<evidence type="ECO:0000313" key="1">
    <source>
        <dbReference type="EMBL" id="GAA4991517.1"/>
    </source>
</evidence>